<dbReference type="Proteomes" id="UP001642409">
    <property type="component" value="Unassembled WGS sequence"/>
</dbReference>
<accession>A0ABP1HR84</accession>
<reference evidence="1 2" key="1">
    <citation type="submission" date="2024-07" db="EMBL/GenBank/DDBJ databases">
        <authorList>
            <person name="Akdeniz Z."/>
        </authorList>
    </citation>
    <scope>NUCLEOTIDE SEQUENCE [LARGE SCALE GENOMIC DNA]</scope>
</reference>
<protein>
    <submittedName>
        <fullName evidence="1">Hypothetical_protein</fullName>
    </submittedName>
</protein>
<evidence type="ECO:0000313" key="2">
    <source>
        <dbReference type="Proteomes" id="UP001642409"/>
    </source>
</evidence>
<organism evidence="1 2">
    <name type="scientific">Hexamita inflata</name>
    <dbReference type="NCBI Taxonomy" id="28002"/>
    <lineage>
        <taxon>Eukaryota</taxon>
        <taxon>Metamonada</taxon>
        <taxon>Diplomonadida</taxon>
        <taxon>Hexamitidae</taxon>
        <taxon>Hexamitinae</taxon>
        <taxon>Hexamita</taxon>
    </lineage>
</organism>
<sequence length="124" mass="14612">MQKRKRSDLCCWLRGSGRSCGLLRQQLEFSRLKRSSRIQRDLFTLSKLLIVNQKECLYIIQQTTQYLIQPLQTTLTMTMCQYMFPKKLSAVNSTSQLEQPLRSNIQRLSLWRAKIQISKGRITN</sequence>
<gene>
    <name evidence="1" type="ORF">HINF_LOCUS16650</name>
</gene>
<keyword evidence="2" id="KW-1185">Reference proteome</keyword>
<comment type="caution">
    <text evidence="1">The sequence shown here is derived from an EMBL/GenBank/DDBJ whole genome shotgun (WGS) entry which is preliminary data.</text>
</comment>
<evidence type="ECO:0000313" key="1">
    <source>
        <dbReference type="EMBL" id="CAL6000343.1"/>
    </source>
</evidence>
<dbReference type="EMBL" id="CAXDID020000041">
    <property type="protein sequence ID" value="CAL6000343.1"/>
    <property type="molecule type" value="Genomic_DNA"/>
</dbReference>
<proteinExistence type="predicted"/>
<name>A0ABP1HR84_9EUKA</name>